<dbReference type="GeneID" id="7052201"/>
<evidence type="ECO:0000313" key="15">
    <source>
        <dbReference type="EMBL" id="EEB08527.1"/>
    </source>
</evidence>
<accession>B6K4X0</accession>
<evidence type="ECO:0000256" key="2">
    <source>
        <dbReference type="ARBA" id="ARBA00004496"/>
    </source>
</evidence>
<evidence type="ECO:0000256" key="7">
    <source>
        <dbReference type="ARBA" id="ARBA00022824"/>
    </source>
</evidence>
<dbReference type="InterPro" id="IPR000897">
    <property type="entry name" value="SRP54_GTPase_dom"/>
</dbReference>
<dbReference type="InterPro" id="IPR013822">
    <property type="entry name" value="Signal_recog_particl_SRP54_hlx"/>
</dbReference>
<evidence type="ECO:0000256" key="3">
    <source>
        <dbReference type="ARBA" id="ARBA00005450"/>
    </source>
</evidence>
<feature type="domain" description="SRP54-type proteins GTP-binding" evidence="14">
    <location>
        <begin position="269"/>
        <end position="282"/>
    </location>
</feature>
<protein>
    <recommendedName>
        <fullName evidence="13">Signal recognition particle 54 kDa protein</fullName>
    </recommendedName>
</protein>
<dbReference type="Gene3D" id="1.10.260.30">
    <property type="entry name" value="Signal recognition particle, SRP54 subunit, M-domain"/>
    <property type="match status" value="1"/>
</dbReference>
<dbReference type="SMART" id="SM00382">
    <property type="entry name" value="AAA"/>
    <property type="match status" value="1"/>
</dbReference>
<dbReference type="Proteomes" id="UP000001744">
    <property type="component" value="Unassembled WGS sequence"/>
</dbReference>
<dbReference type="STRING" id="402676.B6K4X0"/>
<keyword evidence="17" id="KW-1185">Reference proteome</keyword>
<comment type="similarity">
    <text evidence="3 13">Belongs to the GTP-binding SRP family. SRP54 subfamily.</text>
</comment>
<dbReference type="Gene3D" id="3.40.50.300">
    <property type="entry name" value="P-loop containing nucleotide triphosphate hydrolases"/>
    <property type="match status" value="1"/>
</dbReference>
<sequence>MVFSDLGRRLNAALGELSKSDVVNDEVVDGVLKSICKALLESDVNVRLVQELRGNIKKRINVKSLPAGPNGKRVVQKAVFDELCDLLDPKTQAFTPKKGRPNVIMFVGLQGSGKTTTCTKLALYYQRRGFKSCLVAADTFRAGAFDQLKQNALKARIPFYGSYTEADPVVVAQTGVDKFKKERFDIIIVDTSGRHQQEKELFNEMIEISEAVRPNQTIMVLDASIGQAAESQSRAFKESANFGAVIVTKLDGHAKGGGALSAVAATKTPIIFIGTGEHINDLERFSPRSFISKLLGMGDIEGLLEHVQSLGLDKQQNMVKNLEQGKFTVRDFRDQLSNIMKLGPLSKMASMIPGMGDMMNGMDDAEGSMRMKRMLFIVDSMTEQELNSDGLIFKEQPTRIMRVARGSGTSVLEVEETLSQVRVFAQMAKKMGGKDGILNQMGGAGGLKKDPKQIAAMQKRLQSMGGLPGMGGGMPNLGDISKMASGLNMGDLSKMANMFMGGANNGGGPGGLDFGAMMNQFGNMRGMPAARGGRRRR</sequence>
<dbReference type="SUPFAM" id="SSF47446">
    <property type="entry name" value="Signal peptide-binding domain"/>
    <property type="match status" value="1"/>
</dbReference>
<dbReference type="GO" id="GO:0005525">
    <property type="term" value="F:GTP binding"/>
    <property type="evidence" value="ECO:0007669"/>
    <property type="project" value="UniProtKB-UniRule"/>
</dbReference>
<keyword evidence="6" id="KW-0378">Hydrolase</keyword>
<reference evidence="15 17" key="1">
    <citation type="journal article" date="2011" name="Science">
        <title>Comparative functional genomics of the fission yeasts.</title>
        <authorList>
            <person name="Rhind N."/>
            <person name="Chen Z."/>
            <person name="Yassour M."/>
            <person name="Thompson D.A."/>
            <person name="Haas B.J."/>
            <person name="Habib N."/>
            <person name="Wapinski I."/>
            <person name="Roy S."/>
            <person name="Lin M.F."/>
            <person name="Heiman D.I."/>
            <person name="Young S.K."/>
            <person name="Furuya K."/>
            <person name="Guo Y."/>
            <person name="Pidoux A."/>
            <person name="Chen H.M."/>
            <person name="Robbertse B."/>
            <person name="Goldberg J.M."/>
            <person name="Aoki K."/>
            <person name="Bayne E.H."/>
            <person name="Berlin A.M."/>
            <person name="Desjardins C.A."/>
            <person name="Dobbs E."/>
            <person name="Dukaj L."/>
            <person name="Fan L."/>
            <person name="FitzGerald M.G."/>
            <person name="French C."/>
            <person name="Gujja S."/>
            <person name="Hansen K."/>
            <person name="Keifenheim D."/>
            <person name="Levin J.Z."/>
            <person name="Mosher R.A."/>
            <person name="Mueller C.A."/>
            <person name="Pfiffner J."/>
            <person name="Priest M."/>
            <person name="Russ C."/>
            <person name="Smialowska A."/>
            <person name="Swoboda P."/>
            <person name="Sykes S.M."/>
            <person name="Vaughn M."/>
            <person name="Vengrova S."/>
            <person name="Yoder R."/>
            <person name="Zeng Q."/>
            <person name="Allshire R."/>
            <person name="Baulcombe D."/>
            <person name="Birren B.W."/>
            <person name="Brown W."/>
            <person name="Ekwall K."/>
            <person name="Kellis M."/>
            <person name="Leatherwood J."/>
            <person name="Levin H."/>
            <person name="Margalit H."/>
            <person name="Martienssen R."/>
            <person name="Nieduszynski C.A."/>
            <person name="Spatafora J.W."/>
            <person name="Friedman N."/>
            <person name="Dalgaard J.Z."/>
            <person name="Baumann P."/>
            <person name="Niki H."/>
            <person name="Regev A."/>
            <person name="Nusbaum C."/>
        </authorList>
    </citation>
    <scope>NUCLEOTIDE SEQUENCE [LARGE SCALE GENOMIC DNA]</scope>
    <source>
        <strain evidence="17">yFS275 / FY16936</strain>
    </source>
</reference>
<evidence type="ECO:0000256" key="12">
    <source>
        <dbReference type="ARBA" id="ARBA00048157"/>
    </source>
</evidence>
<comment type="function">
    <text evidence="13">Signal-recognition-particle (SRP) assembly has a crucial role in targeting secretory proteins to the rough endoplasmic reticulum (ER) membrane. SRP is required for the cotranslational protein translocation for ER import and preferentially recognizes strongly hydrophobic signal sequences. It is involved in targeting the nascent chain-ribosome (RNC) complex to the ER and is proposed to participate in the arrest of nascent chain elongation during membrane targeting. SRP54 binds to the signal sequence of presecretory protein when they emerge from the ribosomes. SRP54 interacts with the scR1 RNA and mediates the association of the resulting SRP-RNC complex with the signal recognition particle receptor (SR) via its alpha subunit SRP101. Both, SRP54 and SRP101, are locked in their GTP bound forms in the SRP-RNC-SR complex, which dissociates upon transferring the signal sequence to the protein-conducting channel (translocon). After signal sequence transfer, SRP54 and SRP101 act as reciprocal GTPase-activating proteins (GAPs), thereby resolving their association.</text>
</comment>
<name>B6K4X0_SCHJY</name>
<evidence type="ECO:0000256" key="11">
    <source>
        <dbReference type="ARBA" id="ARBA00023274"/>
    </source>
</evidence>
<dbReference type="AlphaFoldDB" id="B6K4X0"/>
<dbReference type="InterPro" id="IPR036225">
    <property type="entry name" value="SRP/SRP_N"/>
</dbReference>
<comment type="subunit">
    <text evidence="13">Fungal signal recognition particle consists of a 7S RNA molecule (scR1) and at least six protein subunits: srp72, srp68, srp54, sec65, srp21 and srp14.</text>
</comment>
<comment type="domain">
    <text evidence="13">The M domain binds the 7SL RNA and the signal sequence of presecretory proteins.</text>
</comment>
<dbReference type="GO" id="GO:0030942">
    <property type="term" value="F:endoplasmic reticulum signal peptide binding"/>
    <property type="evidence" value="ECO:0000318"/>
    <property type="project" value="GO_Central"/>
</dbReference>
<dbReference type="GO" id="GO:0005783">
    <property type="term" value="C:endoplasmic reticulum"/>
    <property type="evidence" value="ECO:0007669"/>
    <property type="project" value="UniProtKB-SubCell"/>
</dbReference>
<evidence type="ECO:0000256" key="1">
    <source>
        <dbReference type="ARBA" id="ARBA00004240"/>
    </source>
</evidence>
<dbReference type="PANTHER" id="PTHR11564">
    <property type="entry name" value="SIGNAL RECOGNITION PARTICLE 54K PROTEIN SRP54"/>
    <property type="match status" value="1"/>
</dbReference>
<evidence type="ECO:0000313" key="17">
    <source>
        <dbReference type="Proteomes" id="UP000001744"/>
    </source>
</evidence>
<dbReference type="PANTHER" id="PTHR11564:SF5">
    <property type="entry name" value="SIGNAL RECOGNITION PARTICLE SUBUNIT SRP54"/>
    <property type="match status" value="1"/>
</dbReference>
<dbReference type="SUPFAM" id="SSF52540">
    <property type="entry name" value="P-loop containing nucleoside triphosphate hydrolases"/>
    <property type="match status" value="1"/>
</dbReference>
<dbReference type="FunFam" id="1.10.260.30:FF:000003">
    <property type="entry name" value="Signal recognition particle 54 kDa protein"/>
    <property type="match status" value="1"/>
</dbReference>
<dbReference type="InterPro" id="IPR036891">
    <property type="entry name" value="Signal_recog_part_SRP54_M_sf"/>
</dbReference>
<keyword evidence="9 13" id="KW-0342">GTP-binding</keyword>
<evidence type="ECO:0000256" key="8">
    <source>
        <dbReference type="ARBA" id="ARBA00022884"/>
    </source>
</evidence>
<keyword evidence="7 13" id="KW-0256">Endoplasmic reticulum</keyword>
<dbReference type="Gene3D" id="1.20.120.140">
    <property type="entry name" value="Signal recognition particle SRP54, nucleotide-binding domain"/>
    <property type="match status" value="1"/>
</dbReference>
<dbReference type="PROSITE" id="PS00300">
    <property type="entry name" value="SRP54"/>
    <property type="match status" value="1"/>
</dbReference>
<keyword evidence="4 13" id="KW-0963">Cytoplasm</keyword>
<keyword evidence="5 13" id="KW-0547">Nucleotide-binding</keyword>
<dbReference type="Pfam" id="PF02881">
    <property type="entry name" value="SRP54_N"/>
    <property type="match status" value="1"/>
</dbReference>
<dbReference type="InterPro" id="IPR042101">
    <property type="entry name" value="SRP54_N_sf"/>
</dbReference>
<dbReference type="GO" id="GO:0003924">
    <property type="term" value="F:GTPase activity"/>
    <property type="evidence" value="ECO:0007669"/>
    <property type="project" value="UniProtKB-UniRule"/>
</dbReference>
<evidence type="ECO:0000256" key="10">
    <source>
        <dbReference type="ARBA" id="ARBA00023135"/>
    </source>
</evidence>
<dbReference type="OMA" id="GMTGQDA"/>
<proteinExistence type="inferred from homology"/>
<comment type="domain">
    <text evidence="13">The NG domain, also named G domain, is a special guanosine triphosphatase (GTPase) domain, which binds GTP and forms a guanosine 5'-triphosphate (GTP)-dependent complex with a homologous NG domain in the SRP receptor subunit srp101. The two NG domains undergo cooperative rearrangements upon their assembly, which culminate in the reciprocal activation of the GTPase activity of one another. SRP receptor compaction upon binding with cargo-loaded SRP and GTPase rearrangement drive SRP-mediated cotranslational protein translocation into the ER.</text>
</comment>
<dbReference type="GO" id="GO:0005786">
    <property type="term" value="C:signal recognition particle, endoplasmic reticulum targeting"/>
    <property type="evidence" value="ECO:0000318"/>
    <property type="project" value="GO_Central"/>
</dbReference>
<gene>
    <name evidence="16" type="primary">srp54</name>
    <name evidence="15" type="ORF">SJAG_03684</name>
</gene>
<evidence type="ECO:0000259" key="14">
    <source>
        <dbReference type="PROSITE" id="PS00300"/>
    </source>
</evidence>
<dbReference type="HAMAP" id="MF_00306">
    <property type="entry name" value="SRP54"/>
    <property type="match status" value="1"/>
</dbReference>
<dbReference type="VEuPathDB" id="FungiDB:SJAG_03684"/>
<dbReference type="InterPro" id="IPR022941">
    <property type="entry name" value="SRP54"/>
</dbReference>
<evidence type="ECO:0000256" key="13">
    <source>
        <dbReference type="RuleBase" id="RU364034"/>
    </source>
</evidence>
<dbReference type="FunFam" id="3.40.50.300:FF:000022">
    <property type="entry name" value="Signal recognition particle 54 kDa subunit"/>
    <property type="match status" value="1"/>
</dbReference>
<keyword evidence="10 13" id="KW-0733">Signal recognition particle</keyword>
<dbReference type="SMART" id="SM00962">
    <property type="entry name" value="SRP54"/>
    <property type="match status" value="1"/>
</dbReference>
<dbReference type="JaponicusDB" id="SJAG_03684">
    <property type="gene designation" value="srp54"/>
</dbReference>
<dbReference type="RefSeq" id="XP_002174820.1">
    <property type="nucleotide sequence ID" value="XM_002174784.2"/>
</dbReference>
<dbReference type="Pfam" id="PF02978">
    <property type="entry name" value="SRP_SPB"/>
    <property type="match status" value="1"/>
</dbReference>
<dbReference type="GO" id="GO:0008312">
    <property type="term" value="F:7S RNA binding"/>
    <property type="evidence" value="ECO:0000318"/>
    <property type="project" value="GO_Central"/>
</dbReference>
<dbReference type="InterPro" id="IPR006325">
    <property type="entry name" value="SRP54_euk"/>
</dbReference>
<comment type="catalytic activity">
    <reaction evidence="12">
        <text>GTP + H2O = GDP + phosphate + H(+)</text>
        <dbReference type="Rhea" id="RHEA:19669"/>
        <dbReference type="ChEBI" id="CHEBI:15377"/>
        <dbReference type="ChEBI" id="CHEBI:15378"/>
        <dbReference type="ChEBI" id="CHEBI:37565"/>
        <dbReference type="ChEBI" id="CHEBI:43474"/>
        <dbReference type="ChEBI" id="CHEBI:58189"/>
        <dbReference type="EC" id="3.6.5.4"/>
    </reaction>
    <physiologicalReaction direction="left-to-right" evidence="12">
        <dbReference type="Rhea" id="RHEA:19670"/>
    </physiologicalReaction>
</comment>
<dbReference type="eggNOG" id="KOG0780">
    <property type="taxonomic scope" value="Eukaryota"/>
</dbReference>
<evidence type="ECO:0000256" key="4">
    <source>
        <dbReference type="ARBA" id="ARBA00022490"/>
    </source>
</evidence>
<evidence type="ECO:0000256" key="5">
    <source>
        <dbReference type="ARBA" id="ARBA00022741"/>
    </source>
</evidence>
<dbReference type="InterPro" id="IPR004125">
    <property type="entry name" value="Signal_recog_particle_SRP54_M"/>
</dbReference>
<keyword evidence="8 13" id="KW-0694">RNA-binding</keyword>
<dbReference type="CDD" id="cd17875">
    <property type="entry name" value="SRP54_G"/>
    <property type="match status" value="1"/>
</dbReference>
<dbReference type="SMART" id="SM00963">
    <property type="entry name" value="SRP54_N"/>
    <property type="match status" value="1"/>
</dbReference>
<evidence type="ECO:0000313" key="16">
    <source>
        <dbReference type="JaponicusDB" id="SJAG_03684"/>
    </source>
</evidence>
<dbReference type="NCBIfam" id="TIGR01425">
    <property type="entry name" value="SRP54_euk"/>
    <property type="match status" value="1"/>
</dbReference>
<dbReference type="GO" id="GO:0005829">
    <property type="term" value="C:cytosol"/>
    <property type="evidence" value="ECO:0000318"/>
    <property type="project" value="GO_Central"/>
</dbReference>
<dbReference type="FunFam" id="1.20.120.140:FF:000001">
    <property type="entry name" value="Signal recognition particle GTPase"/>
    <property type="match status" value="1"/>
</dbReference>
<dbReference type="EMBL" id="KE651167">
    <property type="protein sequence ID" value="EEB08527.1"/>
    <property type="molecule type" value="Genomic_DNA"/>
</dbReference>
<evidence type="ECO:0000256" key="6">
    <source>
        <dbReference type="ARBA" id="ARBA00022801"/>
    </source>
</evidence>
<organism evidence="15 17">
    <name type="scientific">Schizosaccharomyces japonicus (strain yFS275 / FY16936)</name>
    <name type="common">Fission yeast</name>
    <dbReference type="NCBI Taxonomy" id="402676"/>
    <lineage>
        <taxon>Eukaryota</taxon>
        <taxon>Fungi</taxon>
        <taxon>Dikarya</taxon>
        <taxon>Ascomycota</taxon>
        <taxon>Taphrinomycotina</taxon>
        <taxon>Schizosaccharomycetes</taxon>
        <taxon>Schizosaccharomycetales</taxon>
        <taxon>Schizosaccharomycetaceae</taxon>
        <taxon>Schizosaccharomyces</taxon>
    </lineage>
</organism>
<dbReference type="OrthoDB" id="10250817at2759"/>
<dbReference type="Pfam" id="PF00448">
    <property type="entry name" value="SRP54"/>
    <property type="match status" value="1"/>
</dbReference>
<dbReference type="GO" id="GO:0006616">
    <property type="term" value="P:SRP-dependent cotranslational protein targeting to membrane, translocation"/>
    <property type="evidence" value="ECO:0000318"/>
    <property type="project" value="GO_Central"/>
</dbReference>
<keyword evidence="11 13" id="KW-0687">Ribonucleoprotein</keyword>
<dbReference type="SUPFAM" id="SSF47364">
    <property type="entry name" value="Domain of the SRP/SRP receptor G-proteins"/>
    <property type="match status" value="1"/>
</dbReference>
<comment type="subcellular location">
    <subcellularLocation>
        <location evidence="2 13">Cytoplasm</location>
    </subcellularLocation>
    <subcellularLocation>
        <location evidence="1 13">Endoplasmic reticulum</location>
    </subcellularLocation>
</comment>
<dbReference type="HOGENOM" id="CLU_009301_6_1_1"/>
<dbReference type="InterPro" id="IPR003593">
    <property type="entry name" value="AAA+_ATPase"/>
</dbReference>
<dbReference type="InterPro" id="IPR027417">
    <property type="entry name" value="P-loop_NTPase"/>
</dbReference>
<evidence type="ECO:0000256" key="9">
    <source>
        <dbReference type="ARBA" id="ARBA00023134"/>
    </source>
</evidence>